<dbReference type="PRINTS" id="PR00725">
    <property type="entry name" value="DADACBPTASE1"/>
</dbReference>
<keyword evidence="5 14" id="KW-0121">Carboxypeptidase</keyword>
<evidence type="ECO:0000256" key="11">
    <source>
        <dbReference type="ARBA" id="ARBA00023316"/>
    </source>
</evidence>
<keyword evidence="11" id="KW-0961">Cell wall biogenesis/degradation</keyword>
<accession>A0A1J5SBV1</accession>
<dbReference type="InterPro" id="IPR001967">
    <property type="entry name" value="Peptidase_S11_N"/>
</dbReference>
<dbReference type="InterPro" id="IPR012907">
    <property type="entry name" value="Peptidase_S11_C"/>
</dbReference>
<keyword evidence="9" id="KW-0133">Cell shape</keyword>
<evidence type="ECO:0000256" key="5">
    <source>
        <dbReference type="ARBA" id="ARBA00022645"/>
    </source>
</evidence>
<comment type="function">
    <text evidence="1">Removes C-terminal D-alanyl residues from sugar-peptide cell wall precursors.</text>
</comment>
<dbReference type="Gene3D" id="3.40.710.10">
    <property type="entry name" value="DD-peptidase/beta-lactamase superfamily"/>
    <property type="match status" value="1"/>
</dbReference>
<gene>
    <name evidence="14" type="primary">dacC_7</name>
    <name evidence="14" type="ORF">GALL_203130</name>
</gene>
<protein>
    <recommendedName>
        <fullName evidence="4">serine-type D-Ala-D-Ala carboxypeptidase</fullName>
        <ecNumber evidence="4">3.4.16.4</ecNumber>
    </recommendedName>
</protein>
<evidence type="ECO:0000256" key="10">
    <source>
        <dbReference type="ARBA" id="ARBA00022984"/>
    </source>
</evidence>
<keyword evidence="10" id="KW-0573">Peptidoglycan synthesis</keyword>
<dbReference type="AlphaFoldDB" id="A0A1J5SBV1"/>
<feature type="domain" description="Peptidase S11 D-Ala-D-Ala carboxypeptidase A C-terminal" evidence="13">
    <location>
        <begin position="268"/>
        <end position="358"/>
    </location>
</feature>
<reference evidence="14" key="1">
    <citation type="submission" date="2016-10" db="EMBL/GenBank/DDBJ databases">
        <title>Sequence of Gallionella enrichment culture.</title>
        <authorList>
            <person name="Poehlein A."/>
            <person name="Muehling M."/>
            <person name="Daniel R."/>
        </authorList>
    </citation>
    <scope>NUCLEOTIDE SEQUENCE</scope>
</reference>
<evidence type="ECO:0000256" key="4">
    <source>
        <dbReference type="ARBA" id="ARBA00012448"/>
    </source>
</evidence>
<dbReference type="SUPFAM" id="SSF69189">
    <property type="entry name" value="Penicillin-binding protein associated domain"/>
    <property type="match status" value="1"/>
</dbReference>
<evidence type="ECO:0000256" key="12">
    <source>
        <dbReference type="ARBA" id="ARBA00034000"/>
    </source>
</evidence>
<dbReference type="GO" id="GO:0009252">
    <property type="term" value="P:peptidoglycan biosynthetic process"/>
    <property type="evidence" value="ECO:0007669"/>
    <property type="project" value="UniProtKB-UniPathway"/>
</dbReference>
<keyword evidence="8 14" id="KW-0378">Hydrolase</keyword>
<comment type="similarity">
    <text evidence="3">Belongs to the peptidase S11 family.</text>
</comment>
<evidence type="ECO:0000256" key="3">
    <source>
        <dbReference type="ARBA" id="ARBA00007164"/>
    </source>
</evidence>
<comment type="caution">
    <text evidence="14">The sequence shown here is derived from an EMBL/GenBank/DDBJ whole genome shotgun (WGS) entry which is preliminary data.</text>
</comment>
<dbReference type="PANTHER" id="PTHR21581">
    <property type="entry name" value="D-ALANYL-D-ALANINE CARBOXYPEPTIDASE"/>
    <property type="match status" value="1"/>
</dbReference>
<evidence type="ECO:0000256" key="2">
    <source>
        <dbReference type="ARBA" id="ARBA00004752"/>
    </source>
</evidence>
<evidence type="ECO:0000259" key="13">
    <source>
        <dbReference type="SMART" id="SM00936"/>
    </source>
</evidence>
<dbReference type="InterPro" id="IPR037167">
    <property type="entry name" value="Peptidase_S11_C_sf"/>
</dbReference>
<dbReference type="Gene3D" id="2.60.410.10">
    <property type="entry name" value="D-Ala-D-Ala carboxypeptidase, C-terminal domain"/>
    <property type="match status" value="1"/>
</dbReference>
<dbReference type="InterPro" id="IPR012338">
    <property type="entry name" value="Beta-lactam/transpept-like"/>
</dbReference>
<dbReference type="Pfam" id="PF07943">
    <property type="entry name" value="PBP5_C"/>
    <property type="match status" value="1"/>
</dbReference>
<comment type="catalytic activity">
    <reaction evidence="12">
        <text>Preferential cleavage: (Ac)2-L-Lys-D-Ala-|-D-Ala. Also transpeptidation of peptidyl-alanyl moieties that are N-acyl substituents of D-alanine.</text>
        <dbReference type="EC" id="3.4.16.4"/>
    </reaction>
</comment>
<dbReference type="UniPathway" id="UPA00219"/>
<evidence type="ECO:0000256" key="1">
    <source>
        <dbReference type="ARBA" id="ARBA00003217"/>
    </source>
</evidence>
<dbReference type="GO" id="GO:0008360">
    <property type="term" value="P:regulation of cell shape"/>
    <property type="evidence" value="ECO:0007669"/>
    <property type="project" value="UniProtKB-KW"/>
</dbReference>
<dbReference type="EC" id="3.4.16.4" evidence="4"/>
<dbReference type="EMBL" id="MLJW01000129">
    <property type="protein sequence ID" value="OIQ97693.1"/>
    <property type="molecule type" value="Genomic_DNA"/>
</dbReference>
<sequence>MRTLLFLLALLLSFAAPAQPLPQPPGIAARAWLLQDYGSNQILAGGNAEQRIEPASLTKLMTAYLVFAALKQGQLKPEQLLPVSERAWRAQGSRMFIEPDKPVTVAELLRGMIVESGNDACIALAEAIAGSEAAFVEIMNHEAQRLGLKNTHFANATGLPDPQHYSTATDLARLASALIRDFPQYYPLYSLKDYSYNHVTQANRNRLLWLDPHVDGIQTGHSETAGYCLVASAKRGTRRLISVVLGADSDGDRADQSQQLLNFGFQYYDAVRLYGAGQTISRLRVYKGAQATVSAGFIQDFTLSVPKGQAGQIGVQLSSLQPLLAPVEKGSRIGTLKLTLGGRPYGEYPVVALETVPVAGLLGRVWDTVRLWFE</sequence>
<dbReference type="PANTHER" id="PTHR21581:SF6">
    <property type="entry name" value="TRAFFICKING PROTEIN PARTICLE COMPLEX SUBUNIT 12"/>
    <property type="match status" value="1"/>
</dbReference>
<proteinExistence type="inferred from homology"/>
<dbReference type="GO" id="GO:0006508">
    <property type="term" value="P:proteolysis"/>
    <property type="evidence" value="ECO:0007669"/>
    <property type="project" value="UniProtKB-KW"/>
</dbReference>
<keyword evidence="7" id="KW-0732">Signal</keyword>
<keyword evidence="6" id="KW-0645">Protease</keyword>
<evidence type="ECO:0000256" key="6">
    <source>
        <dbReference type="ARBA" id="ARBA00022670"/>
    </source>
</evidence>
<evidence type="ECO:0000256" key="7">
    <source>
        <dbReference type="ARBA" id="ARBA00022729"/>
    </source>
</evidence>
<dbReference type="Pfam" id="PF00768">
    <property type="entry name" value="Peptidase_S11"/>
    <property type="match status" value="1"/>
</dbReference>
<evidence type="ECO:0000256" key="8">
    <source>
        <dbReference type="ARBA" id="ARBA00022801"/>
    </source>
</evidence>
<organism evidence="14">
    <name type="scientific">mine drainage metagenome</name>
    <dbReference type="NCBI Taxonomy" id="410659"/>
    <lineage>
        <taxon>unclassified sequences</taxon>
        <taxon>metagenomes</taxon>
        <taxon>ecological metagenomes</taxon>
    </lineage>
</organism>
<name>A0A1J5SBV1_9ZZZZ</name>
<dbReference type="InterPro" id="IPR015956">
    <property type="entry name" value="Peniciliin-bd_prot_C_sf"/>
</dbReference>
<comment type="pathway">
    <text evidence="2">Cell wall biogenesis; peptidoglycan biosynthesis.</text>
</comment>
<dbReference type="GO" id="GO:0009002">
    <property type="term" value="F:serine-type D-Ala-D-Ala carboxypeptidase activity"/>
    <property type="evidence" value="ECO:0007669"/>
    <property type="project" value="UniProtKB-EC"/>
</dbReference>
<dbReference type="InterPro" id="IPR018044">
    <property type="entry name" value="Peptidase_S11"/>
</dbReference>
<dbReference type="SUPFAM" id="SSF56601">
    <property type="entry name" value="beta-lactamase/transpeptidase-like"/>
    <property type="match status" value="1"/>
</dbReference>
<evidence type="ECO:0000256" key="9">
    <source>
        <dbReference type="ARBA" id="ARBA00022960"/>
    </source>
</evidence>
<dbReference type="SMART" id="SM00936">
    <property type="entry name" value="PBP5_C"/>
    <property type="match status" value="1"/>
</dbReference>
<dbReference type="GO" id="GO:0071555">
    <property type="term" value="P:cell wall organization"/>
    <property type="evidence" value="ECO:0007669"/>
    <property type="project" value="UniProtKB-KW"/>
</dbReference>
<evidence type="ECO:0000313" key="14">
    <source>
        <dbReference type="EMBL" id="OIQ97693.1"/>
    </source>
</evidence>